<dbReference type="SUPFAM" id="SSF81296">
    <property type="entry name" value="E set domains"/>
    <property type="match status" value="1"/>
</dbReference>
<dbReference type="GO" id="GO:0042597">
    <property type="term" value="C:periplasmic space"/>
    <property type="evidence" value="ECO:0007669"/>
    <property type="project" value="UniProtKB-SubCell"/>
</dbReference>
<keyword evidence="3 5" id="KW-0732">Signal</keyword>
<dbReference type="EMBL" id="PIPI01000005">
    <property type="protein sequence ID" value="RUO19518.1"/>
    <property type="molecule type" value="Genomic_DNA"/>
</dbReference>
<evidence type="ECO:0000256" key="6">
    <source>
        <dbReference type="SAM" id="SignalP"/>
    </source>
</evidence>
<proteinExistence type="inferred from homology"/>
<sequence length="121" mass="13272">MKKLLTFGLLWLLLATVQTVSAHTQLVFSTPAHQAQLSTPPPVVHLEFNEDVRLLSLELVGDNSGTVDFGFQRNRAATDVFHFELPTLADDVYHLTWTLIGADGHRVSGVVNFTVASESGQ</sequence>
<dbReference type="InterPro" id="IPR032694">
    <property type="entry name" value="CopC/D"/>
</dbReference>
<name>A0A432VSW8_9GAMM</name>
<keyword evidence="2 5" id="KW-0479">Metal-binding</keyword>
<dbReference type="PANTHER" id="PTHR34820">
    <property type="entry name" value="INNER MEMBRANE PROTEIN YEBZ"/>
    <property type="match status" value="1"/>
</dbReference>
<organism evidence="8 9">
    <name type="scientific">Aliidiomarina haloalkalitolerans</name>
    <dbReference type="NCBI Taxonomy" id="859059"/>
    <lineage>
        <taxon>Bacteria</taxon>
        <taxon>Pseudomonadati</taxon>
        <taxon>Pseudomonadota</taxon>
        <taxon>Gammaproteobacteria</taxon>
        <taxon>Alteromonadales</taxon>
        <taxon>Idiomarinaceae</taxon>
        <taxon>Aliidiomarina</taxon>
    </lineage>
</organism>
<dbReference type="InterPro" id="IPR014755">
    <property type="entry name" value="Cu-Rt/internalin_Ig-like"/>
</dbReference>
<reference evidence="8 9" key="1">
    <citation type="journal article" date="2011" name="Front. Microbiol.">
        <title>Genomic signatures of strain selection and enhancement in Bacillus atrophaeus var. globigii, a historical biowarfare simulant.</title>
        <authorList>
            <person name="Gibbons H.S."/>
            <person name="Broomall S.M."/>
            <person name="McNew L.A."/>
            <person name="Daligault H."/>
            <person name="Chapman C."/>
            <person name="Bruce D."/>
            <person name="Karavis M."/>
            <person name="Krepps M."/>
            <person name="McGregor P.A."/>
            <person name="Hong C."/>
            <person name="Park K.H."/>
            <person name="Akmal A."/>
            <person name="Feldman A."/>
            <person name="Lin J.S."/>
            <person name="Chang W.E."/>
            <person name="Higgs B.W."/>
            <person name="Demirev P."/>
            <person name="Lindquist J."/>
            <person name="Liem A."/>
            <person name="Fochler E."/>
            <person name="Read T.D."/>
            <person name="Tapia R."/>
            <person name="Johnson S."/>
            <person name="Bishop-Lilly K.A."/>
            <person name="Detter C."/>
            <person name="Han C."/>
            <person name="Sozhamannan S."/>
            <person name="Rosenzweig C.N."/>
            <person name="Skowronski E.W."/>
        </authorList>
    </citation>
    <scope>NUCLEOTIDE SEQUENCE [LARGE SCALE GENOMIC DNA]</scope>
    <source>
        <strain evidence="8 9">AK5</strain>
    </source>
</reference>
<comment type="caution">
    <text evidence="8">The sequence shown here is derived from an EMBL/GenBank/DDBJ whole genome shotgun (WGS) entry which is preliminary data.</text>
</comment>
<accession>A0A432VSW8</accession>
<feature type="signal peptide" evidence="6">
    <location>
        <begin position="1"/>
        <end position="22"/>
    </location>
</feature>
<dbReference type="Pfam" id="PF04234">
    <property type="entry name" value="CopC"/>
    <property type="match status" value="1"/>
</dbReference>
<evidence type="ECO:0000259" key="7">
    <source>
        <dbReference type="Pfam" id="PF04234"/>
    </source>
</evidence>
<evidence type="ECO:0000313" key="9">
    <source>
        <dbReference type="Proteomes" id="UP000288212"/>
    </source>
</evidence>
<dbReference type="RefSeq" id="WP_126793027.1">
    <property type="nucleotide sequence ID" value="NZ_PIPI01000005.1"/>
</dbReference>
<keyword evidence="4 5" id="KW-0186">Copper</keyword>
<dbReference type="GO" id="GO:0030313">
    <property type="term" value="C:cell envelope"/>
    <property type="evidence" value="ECO:0007669"/>
    <property type="project" value="UniProtKB-SubCell"/>
</dbReference>
<feature type="chain" id="PRO_5019267967" description="Copper resistance protein C" evidence="6">
    <location>
        <begin position="23"/>
        <end position="121"/>
    </location>
</feature>
<dbReference type="OrthoDB" id="5568545at2"/>
<evidence type="ECO:0000256" key="4">
    <source>
        <dbReference type="ARBA" id="ARBA00023008"/>
    </source>
</evidence>
<comment type="subcellular location">
    <subcellularLocation>
        <location evidence="1">Cell envelope</location>
    </subcellularLocation>
    <subcellularLocation>
        <location evidence="5">Periplasm</location>
    </subcellularLocation>
</comment>
<dbReference type="Proteomes" id="UP000288212">
    <property type="component" value="Unassembled WGS sequence"/>
</dbReference>
<evidence type="ECO:0000313" key="8">
    <source>
        <dbReference type="EMBL" id="RUO19518.1"/>
    </source>
</evidence>
<evidence type="ECO:0000256" key="2">
    <source>
        <dbReference type="ARBA" id="ARBA00022723"/>
    </source>
</evidence>
<evidence type="ECO:0000256" key="5">
    <source>
        <dbReference type="RuleBase" id="RU369037"/>
    </source>
</evidence>
<feature type="domain" description="CopC" evidence="7">
    <location>
        <begin position="23"/>
        <end position="115"/>
    </location>
</feature>
<evidence type="ECO:0000256" key="1">
    <source>
        <dbReference type="ARBA" id="ARBA00004196"/>
    </source>
</evidence>
<dbReference type="InterPro" id="IPR014756">
    <property type="entry name" value="Ig_E-set"/>
</dbReference>
<comment type="function">
    <text evidence="5">Involved in copper resistance.</text>
</comment>
<dbReference type="PANTHER" id="PTHR34820:SF4">
    <property type="entry name" value="INNER MEMBRANE PROTEIN YEBZ"/>
    <property type="match status" value="1"/>
</dbReference>
<protein>
    <recommendedName>
        <fullName evidence="5">Copper resistance protein C</fullName>
    </recommendedName>
</protein>
<dbReference type="GO" id="GO:0006825">
    <property type="term" value="P:copper ion transport"/>
    <property type="evidence" value="ECO:0007669"/>
    <property type="project" value="InterPro"/>
</dbReference>
<dbReference type="AlphaFoldDB" id="A0A432VSW8"/>
<dbReference type="GO" id="GO:0005886">
    <property type="term" value="C:plasma membrane"/>
    <property type="evidence" value="ECO:0007669"/>
    <property type="project" value="TreeGrafter"/>
</dbReference>
<dbReference type="GO" id="GO:0046688">
    <property type="term" value="P:response to copper ion"/>
    <property type="evidence" value="ECO:0007669"/>
    <property type="project" value="UniProtKB-UniRule"/>
</dbReference>
<comment type="similarity">
    <text evidence="5">Belongs to the CopC family.</text>
</comment>
<keyword evidence="5" id="KW-0574">Periplasm</keyword>
<evidence type="ECO:0000256" key="3">
    <source>
        <dbReference type="ARBA" id="ARBA00022729"/>
    </source>
</evidence>
<dbReference type="InterPro" id="IPR007348">
    <property type="entry name" value="CopC_dom"/>
</dbReference>
<gene>
    <name evidence="8" type="ORF">CWE06_08285</name>
</gene>
<dbReference type="Gene3D" id="2.60.40.1220">
    <property type="match status" value="1"/>
</dbReference>
<dbReference type="GO" id="GO:0005507">
    <property type="term" value="F:copper ion binding"/>
    <property type="evidence" value="ECO:0007669"/>
    <property type="project" value="UniProtKB-UniRule"/>
</dbReference>
<keyword evidence="9" id="KW-1185">Reference proteome</keyword>